<dbReference type="InParanoid" id="F4R9M6"/>
<feature type="signal peptide" evidence="1">
    <location>
        <begin position="1"/>
        <end position="22"/>
    </location>
</feature>
<dbReference type="EMBL" id="GL883093">
    <property type="protein sequence ID" value="EGG11007.1"/>
    <property type="molecule type" value="Genomic_DNA"/>
</dbReference>
<name>F4R9M6_MELLP</name>
<dbReference type="KEGG" id="mlr:MELLADRAFT_123787"/>
<keyword evidence="3" id="KW-1185">Reference proteome</keyword>
<evidence type="ECO:0000313" key="2">
    <source>
        <dbReference type="EMBL" id="EGG11007.1"/>
    </source>
</evidence>
<dbReference type="Proteomes" id="UP000001072">
    <property type="component" value="Unassembled WGS sequence"/>
</dbReference>
<keyword evidence="1" id="KW-0732">Signal</keyword>
<accession>F4R9M6</accession>
<dbReference type="GeneID" id="18926476"/>
<protein>
    <submittedName>
        <fullName evidence="2">Secreted protein</fullName>
    </submittedName>
</protein>
<dbReference type="AlphaFoldDB" id="F4R9M6"/>
<evidence type="ECO:0000313" key="3">
    <source>
        <dbReference type="Proteomes" id="UP000001072"/>
    </source>
</evidence>
<dbReference type="HOGENOM" id="CLU_150810_0_0_1"/>
<dbReference type="VEuPathDB" id="FungiDB:MELLADRAFT_123787"/>
<reference evidence="3" key="1">
    <citation type="journal article" date="2011" name="Proc. Natl. Acad. Sci. U.S.A.">
        <title>Obligate biotrophy features unraveled by the genomic analysis of rust fungi.</title>
        <authorList>
            <person name="Duplessis S."/>
            <person name="Cuomo C.A."/>
            <person name="Lin Y.-C."/>
            <person name="Aerts A."/>
            <person name="Tisserant E."/>
            <person name="Veneault-Fourrey C."/>
            <person name="Joly D.L."/>
            <person name="Hacquard S."/>
            <person name="Amselem J."/>
            <person name="Cantarel B.L."/>
            <person name="Chiu R."/>
            <person name="Coutinho P.M."/>
            <person name="Feau N."/>
            <person name="Field M."/>
            <person name="Frey P."/>
            <person name="Gelhaye E."/>
            <person name="Goldberg J."/>
            <person name="Grabherr M.G."/>
            <person name="Kodira C.D."/>
            <person name="Kohler A."/>
            <person name="Kuees U."/>
            <person name="Lindquist E.A."/>
            <person name="Lucas S.M."/>
            <person name="Mago R."/>
            <person name="Mauceli E."/>
            <person name="Morin E."/>
            <person name="Murat C."/>
            <person name="Pangilinan J.L."/>
            <person name="Park R."/>
            <person name="Pearson M."/>
            <person name="Quesneville H."/>
            <person name="Rouhier N."/>
            <person name="Sakthikumar S."/>
            <person name="Salamov A.A."/>
            <person name="Schmutz J."/>
            <person name="Selles B."/>
            <person name="Shapiro H."/>
            <person name="Tanguay P."/>
            <person name="Tuskan G.A."/>
            <person name="Henrissat B."/>
            <person name="Van de Peer Y."/>
            <person name="Rouze P."/>
            <person name="Ellis J.G."/>
            <person name="Dodds P.N."/>
            <person name="Schein J.E."/>
            <person name="Zhong S."/>
            <person name="Hamelin R.C."/>
            <person name="Grigoriev I.V."/>
            <person name="Szabo L.J."/>
            <person name="Martin F."/>
        </authorList>
    </citation>
    <scope>NUCLEOTIDE SEQUENCE [LARGE SCALE GENOMIC DNA]</scope>
    <source>
        <strain evidence="3">98AG31 / pathotype 3-4-7</strain>
    </source>
</reference>
<evidence type="ECO:0000256" key="1">
    <source>
        <dbReference type="SAM" id="SignalP"/>
    </source>
</evidence>
<feature type="chain" id="PRO_5003314930" evidence="1">
    <location>
        <begin position="23"/>
        <end position="128"/>
    </location>
</feature>
<sequence>MLLDFLKISILFLSLWIHGLKAGGATYRCNESLTRFSSNSNSAVCQVDGKTHNCKFDSCFNHNNHWVLVTGCRQVGTTDGLSNQQCAQYSNAPPFGYKCTNPGGVSYYCPNWNPKSGGALTCSNCTPS</sequence>
<dbReference type="RefSeq" id="XP_007405609.1">
    <property type="nucleotide sequence ID" value="XM_007405547.1"/>
</dbReference>
<proteinExistence type="predicted"/>
<gene>
    <name evidence="2" type="ORF">MELLADRAFT_123787</name>
</gene>
<organism evidence="3">
    <name type="scientific">Melampsora larici-populina (strain 98AG31 / pathotype 3-4-7)</name>
    <name type="common">Poplar leaf rust fungus</name>
    <dbReference type="NCBI Taxonomy" id="747676"/>
    <lineage>
        <taxon>Eukaryota</taxon>
        <taxon>Fungi</taxon>
        <taxon>Dikarya</taxon>
        <taxon>Basidiomycota</taxon>
        <taxon>Pucciniomycotina</taxon>
        <taxon>Pucciniomycetes</taxon>
        <taxon>Pucciniales</taxon>
        <taxon>Melampsoraceae</taxon>
        <taxon>Melampsora</taxon>
    </lineage>
</organism>